<dbReference type="Proteomes" id="UP000184501">
    <property type="component" value="Unassembled WGS sequence"/>
</dbReference>
<dbReference type="PANTHER" id="PTHR43452">
    <property type="entry name" value="PYRUVATE DECARBOXYLASE"/>
    <property type="match status" value="1"/>
</dbReference>
<dbReference type="SUPFAM" id="SSF52518">
    <property type="entry name" value="Thiamin diphosphate-binding fold (THDP-binding)"/>
    <property type="match status" value="2"/>
</dbReference>
<evidence type="ECO:0000256" key="1">
    <source>
        <dbReference type="ARBA" id="ARBA00001920"/>
    </source>
</evidence>
<dbReference type="STRING" id="2017.SAMN05444320_104159"/>
<dbReference type="InterPro" id="IPR047213">
    <property type="entry name" value="TPP_PYR_PDC_IPDC-like"/>
</dbReference>
<protein>
    <recommendedName>
        <fullName evidence="5">Alpha-keto-acid decarboxylase</fullName>
    </recommendedName>
</protein>
<dbReference type="InterPro" id="IPR012110">
    <property type="entry name" value="PDC/IPDC-like"/>
</dbReference>
<evidence type="ECO:0000313" key="17">
    <source>
        <dbReference type="Proteomes" id="UP000184501"/>
    </source>
</evidence>
<organism evidence="16 17">
    <name type="scientific">Streptoalloteichus hindustanus</name>
    <dbReference type="NCBI Taxonomy" id="2017"/>
    <lineage>
        <taxon>Bacteria</taxon>
        <taxon>Bacillati</taxon>
        <taxon>Actinomycetota</taxon>
        <taxon>Actinomycetes</taxon>
        <taxon>Pseudonocardiales</taxon>
        <taxon>Pseudonocardiaceae</taxon>
        <taxon>Streptoalloteichus</taxon>
    </lineage>
</organism>
<reference evidence="16 17" key="1">
    <citation type="submission" date="2016-11" db="EMBL/GenBank/DDBJ databases">
        <authorList>
            <person name="Jaros S."/>
            <person name="Januszkiewicz K."/>
            <person name="Wedrychowicz H."/>
        </authorList>
    </citation>
    <scope>NUCLEOTIDE SEQUENCE [LARGE SCALE GENOMIC DNA]</scope>
    <source>
        <strain evidence="16 17">DSM 44523</strain>
    </source>
</reference>
<dbReference type="InterPro" id="IPR000399">
    <property type="entry name" value="TPP-bd_CS"/>
</dbReference>
<dbReference type="Gene3D" id="3.40.50.1220">
    <property type="entry name" value="TPP-binding domain"/>
    <property type="match status" value="1"/>
</dbReference>
<dbReference type="GO" id="GO:0030976">
    <property type="term" value="F:thiamine pyrophosphate binding"/>
    <property type="evidence" value="ECO:0007669"/>
    <property type="project" value="InterPro"/>
</dbReference>
<evidence type="ECO:0000256" key="9">
    <source>
        <dbReference type="ARBA" id="ARBA00023052"/>
    </source>
</evidence>
<dbReference type="OrthoDB" id="4959782at2"/>
<evidence type="ECO:0000256" key="12">
    <source>
        <dbReference type="RuleBase" id="RU362132"/>
    </source>
</evidence>
<dbReference type="Pfam" id="PF02776">
    <property type="entry name" value="TPP_enzyme_N"/>
    <property type="match status" value="1"/>
</dbReference>
<feature type="domain" description="Thiamine pyrophosphate enzyme N-terminal TPP-binding" evidence="15">
    <location>
        <begin position="11"/>
        <end position="114"/>
    </location>
</feature>
<dbReference type="SUPFAM" id="SSF52467">
    <property type="entry name" value="DHS-like NAD/FAD-binding domain"/>
    <property type="match status" value="1"/>
</dbReference>
<dbReference type="InterPro" id="IPR029061">
    <property type="entry name" value="THDP-binding"/>
</dbReference>
<accession>A0A1M5CTD1</accession>
<dbReference type="FunFam" id="3.40.50.970:FF:000024">
    <property type="entry name" value="Pyruvate decarboxylase isozyme"/>
    <property type="match status" value="1"/>
</dbReference>
<keyword evidence="16" id="KW-0670">Pyruvate</keyword>
<feature type="binding site" evidence="11">
    <location>
        <position position="500"/>
    </location>
    <ligand>
        <name>Mg(2+)</name>
        <dbReference type="ChEBI" id="CHEBI:18420"/>
    </ligand>
</feature>
<dbReference type="GO" id="GO:0000949">
    <property type="term" value="P:aromatic amino acid family catabolic process to alcohol via Ehrlich pathway"/>
    <property type="evidence" value="ECO:0007669"/>
    <property type="project" value="TreeGrafter"/>
</dbReference>
<keyword evidence="8 11" id="KW-0460">Magnesium</keyword>
<dbReference type="InterPro" id="IPR012000">
    <property type="entry name" value="Thiamin_PyroP_enz_cen_dom"/>
</dbReference>
<dbReference type="InterPro" id="IPR011766">
    <property type="entry name" value="TPP_enzyme_TPP-bd"/>
</dbReference>
<feature type="binding site" evidence="11">
    <location>
        <position position="471"/>
    </location>
    <ligand>
        <name>Mg(2+)</name>
        <dbReference type="ChEBI" id="CHEBI:18420"/>
    </ligand>
</feature>
<dbReference type="RefSeq" id="WP_073483055.1">
    <property type="nucleotide sequence ID" value="NZ_FQVN01000004.1"/>
</dbReference>
<dbReference type="InterPro" id="IPR029035">
    <property type="entry name" value="DHS-like_NAD/FAD-binding_dom"/>
</dbReference>
<evidence type="ECO:0000256" key="7">
    <source>
        <dbReference type="ARBA" id="ARBA00022793"/>
    </source>
</evidence>
<keyword evidence="9 12" id="KW-0786">Thiamine pyrophosphate</keyword>
<keyword evidence="6 11" id="KW-0479">Metal-binding</keyword>
<comment type="function">
    <text evidence="3">Decarboxylates branched-chain and aromatic alpha-keto acids to aldehydes.</text>
</comment>
<evidence type="ECO:0000256" key="10">
    <source>
        <dbReference type="ARBA" id="ARBA00023239"/>
    </source>
</evidence>
<feature type="domain" description="Thiamine pyrophosphate enzyme TPP-binding" evidence="14">
    <location>
        <begin position="431"/>
        <end position="564"/>
    </location>
</feature>
<dbReference type="Pfam" id="PF02775">
    <property type="entry name" value="TPP_enzyme_C"/>
    <property type="match status" value="1"/>
</dbReference>
<keyword evidence="10" id="KW-0456">Lyase</keyword>
<comment type="cofactor">
    <cofactor evidence="1">
        <name>a metal cation</name>
        <dbReference type="ChEBI" id="CHEBI:25213"/>
    </cofactor>
</comment>
<evidence type="ECO:0000313" key="16">
    <source>
        <dbReference type="EMBL" id="SHF57981.1"/>
    </source>
</evidence>
<dbReference type="PANTHER" id="PTHR43452:SF30">
    <property type="entry name" value="PYRUVATE DECARBOXYLASE ISOZYME 1-RELATED"/>
    <property type="match status" value="1"/>
</dbReference>
<dbReference type="CDD" id="cd07038">
    <property type="entry name" value="TPP_PYR_PDC_IPDC_like"/>
    <property type="match status" value="1"/>
</dbReference>
<feature type="domain" description="Thiamine pyrophosphate enzyme central" evidence="13">
    <location>
        <begin position="206"/>
        <end position="329"/>
    </location>
</feature>
<proteinExistence type="inferred from homology"/>
<comment type="cofactor">
    <cofactor evidence="2">
        <name>thiamine diphosphate</name>
        <dbReference type="ChEBI" id="CHEBI:58937"/>
    </cofactor>
</comment>
<dbReference type="EMBL" id="FQVN01000004">
    <property type="protein sequence ID" value="SHF57981.1"/>
    <property type="molecule type" value="Genomic_DNA"/>
</dbReference>
<comment type="similarity">
    <text evidence="4 12">Belongs to the TPP enzyme family.</text>
</comment>
<dbReference type="GO" id="GO:0000287">
    <property type="term" value="F:magnesium ion binding"/>
    <property type="evidence" value="ECO:0007669"/>
    <property type="project" value="InterPro"/>
</dbReference>
<keyword evidence="17" id="KW-1185">Reference proteome</keyword>
<dbReference type="GO" id="GO:0005829">
    <property type="term" value="C:cytosol"/>
    <property type="evidence" value="ECO:0007669"/>
    <property type="project" value="TreeGrafter"/>
</dbReference>
<sequence length="590" mass="62550">METSPLGPHITVMDHLLNRLSALGVRHLFGVAADYSLQVLDRVLAHPRVRWIGTANELGAAYAADGYGRTNGFGALLTPFGVGELNAINGVAGAYAERVPLLHIAVGPTQATERAGAVVHHTLGDGDFDRFARAQRQVVCADAVLRPHDALAEIDRVLITCLRERRPGYLRVPRDVALGPAVPHRSLDVPDPKAADQDNLEAFRAAARARLAAADDVAVLADFLVDRFHAREELAALLAASSFPHATLMAGKTVVDESTPGFLGVYAGGMSEAKVRATIDGADLLIRAGVLLTDLNTGKFTHEFDPEEGIDLGPTTARVDGAAFPGVPLAAALDVLTELVGEDAATRTPTPTPASAAVPAPRGLAALARRAADSLARAEEAATCVSRTVCGPRLPLTQSYLWKAVGNAVRPNHTVFADDGTALMGIVDRRFPSGARFVAQTLWASIGYTLPSLLGAQLADPARRGLLLIGDGAAQLTVQELGTIGRHHLKPIVVLVNNDGYTIERITHGVNAVYNDIARWRWADLPAALGVADPLVLTARTRAALDSALARAVATTDRLVLIEVFTGRLDVPPGMVRLSVNRPDRARWVP</sequence>
<dbReference type="InterPro" id="IPR047214">
    <property type="entry name" value="TPP_PDC_IPDC"/>
</dbReference>
<evidence type="ECO:0000259" key="13">
    <source>
        <dbReference type="Pfam" id="PF00205"/>
    </source>
</evidence>
<dbReference type="GO" id="GO:0004737">
    <property type="term" value="F:pyruvate decarboxylase activity"/>
    <property type="evidence" value="ECO:0007669"/>
    <property type="project" value="TreeGrafter"/>
</dbReference>
<evidence type="ECO:0000256" key="8">
    <source>
        <dbReference type="ARBA" id="ARBA00022842"/>
    </source>
</evidence>
<dbReference type="AlphaFoldDB" id="A0A1M5CTD1"/>
<dbReference type="Gene3D" id="3.40.50.970">
    <property type="match status" value="2"/>
</dbReference>
<dbReference type="PROSITE" id="PS00187">
    <property type="entry name" value="TPP_ENZYMES"/>
    <property type="match status" value="1"/>
</dbReference>
<dbReference type="PIRSF" id="PIRSF036565">
    <property type="entry name" value="Pyruvt_ip_decrb"/>
    <property type="match status" value="1"/>
</dbReference>
<evidence type="ECO:0000259" key="15">
    <source>
        <dbReference type="Pfam" id="PF02776"/>
    </source>
</evidence>
<keyword evidence="7" id="KW-0210">Decarboxylase</keyword>
<evidence type="ECO:0000256" key="2">
    <source>
        <dbReference type="ARBA" id="ARBA00001964"/>
    </source>
</evidence>
<gene>
    <name evidence="16" type="ORF">SAMN05444320_104159</name>
</gene>
<evidence type="ECO:0000259" key="14">
    <source>
        <dbReference type="Pfam" id="PF02775"/>
    </source>
</evidence>
<evidence type="ECO:0000256" key="4">
    <source>
        <dbReference type="ARBA" id="ARBA00007812"/>
    </source>
</evidence>
<evidence type="ECO:0000256" key="6">
    <source>
        <dbReference type="ARBA" id="ARBA00022723"/>
    </source>
</evidence>
<evidence type="ECO:0000256" key="3">
    <source>
        <dbReference type="ARBA" id="ARBA00002938"/>
    </source>
</evidence>
<dbReference type="InterPro" id="IPR012001">
    <property type="entry name" value="Thiamin_PyroP_enz_TPP-bd_dom"/>
</dbReference>
<dbReference type="CDD" id="cd02005">
    <property type="entry name" value="TPP_PDC_IPDC"/>
    <property type="match status" value="1"/>
</dbReference>
<comment type="cofactor">
    <cofactor evidence="11">
        <name>Mg(2+)</name>
        <dbReference type="ChEBI" id="CHEBI:18420"/>
    </cofactor>
    <text evidence="11">Binds 1 Mg(2+) per subunit.</text>
</comment>
<evidence type="ECO:0000256" key="11">
    <source>
        <dbReference type="PIRSR" id="PIRSR036565-2"/>
    </source>
</evidence>
<evidence type="ECO:0000256" key="5">
    <source>
        <dbReference type="ARBA" id="ARBA00020054"/>
    </source>
</evidence>
<feature type="binding site" evidence="11">
    <location>
        <position position="498"/>
    </location>
    <ligand>
        <name>Mg(2+)</name>
        <dbReference type="ChEBI" id="CHEBI:18420"/>
    </ligand>
</feature>
<dbReference type="Pfam" id="PF00205">
    <property type="entry name" value="TPP_enzyme_M"/>
    <property type="match status" value="1"/>
</dbReference>
<name>A0A1M5CTD1_STRHI</name>